<evidence type="ECO:0000259" key="1">
    <source>
        <dbReference type="PROSITE" id="PS51186"/>
    </source>
</evidence>
<dbReference type="PROSITE" id="PS51186">
    <property type="entry name" value="GNAT"/>
    <property type="match status" value="1"/>
</dbReference>
<dbReference type="Proteomes" id="UP000440694">
    <property type="component" value="Unassembled WGS sequence"/>
</dbReference>
<proteinExistence type="predicted"/>
<keyword evidence="3" id="KW-1185">Reference proteome</keyword>
<sequence length="192" mass="21793">MDVKIETSRLTLRPWGEEDVEQLTLGLNDLKLAKWMAFVPHPYSTLHAKNWIKRCQEIANAGIRPVAYEFAVELRPERLVIGGVSLNKIDREAGTGGGGIWIANDYQGRGYGREAFEAKIRFAFCELGLTKLVNGYFDGNENSWAMQRRLGYRRVAEVASSCMADGRQTIEHVTTLLRGDWEDREDQQSNRA</sequence>
<dbReference type="Pfam" id="PF13302">
    <property type="entry name" value="Acetyltransf_3"/>
    <property type="match status" value="1"/>
</dbReference>
<accession>A0A6I3KKT3</accession>
<dbReference type="InterPro" id="IPR051531">
    <property type="entry name" value="N-acetyltransferase"/>
</dbReference>
<organism evidence="2 3">
    <name type="scientific">Hyphomicrobium album</name>
    <dbReference type="NCBI Taxonomy" id="2665159"/>
    <lineage>
        <taxon>Bacteria</taxon>
        <taxon>Pseudomonadati</taxon>
        <taxon>Pseudomonadota</taxon>
        <taxon>Alphaproteobacteria</taxon>
        <taxon>Hyphomicrobiales</taxon>
        <taxon>Hyphomicrobiaceae</taxon>
        <taxon>Hyphomicrobium</taxon>
    </lineage>
</organism>
<dbReference type="RefSeq" id="WP_154738941.1">
    <property type="nucleotide sequence ID" value="NZ_WMBQ01000001.1"/>
</dbReference>
<feature type="domain" description="N-acetyltransferase" evidence="1">
    <location>
        <begin position="10"/>
        <end position="182"/>
    </location>
</feature>
<evidence type="ECO:0000313" key="2">
    <source>
        <dbReference type="EMBL" id="MTD94526.1"/>
    </source>
</evidence>
<dbReference type="PANTHER" id="PTHR43792">
    <property type="entry name" value="GNAT FAMILY, PUTATIVE (AFU_ORTHOLOGUE AFUA_3G00765)-RELATED-RELATED"/>
    <property type="match status" value="1"/>
</dbReference>
<dbReference type="Gene3D" id="3.40.630.30">
    <property type="match status" value="1"/>
</dbReference>
<name>A0A6I3KKT3_9HYPH</name>
<dbReference type="GO" id="GO:0016747">
    <property type="term" value="F:acyltransferase activity, transferring groups other than amino-acyl groups"/>
    <property type="evidence" value="ECO:0007669"/>
    <property type="project" value="InterPro"/>
</dbReference>
<dbReference type="InterPro" id="IPR000182">
    <property type="entry name" value="GNAT_dom"/>
</dbReference>
<dbReference type="EMBL" id="WMBQ01000001">
    <property type="protein sequence ID" value="MTD94526.1"/>
    <property type="molecule type" value="Genomic_DNA"/>
</dbReference>
<keyword evidence="2" id="KW-0808">Transferase</keyword>
<dbReference type="AlphaFoldDB" id="A0A6I3KKT3"/>
<evidence type="ECO:0000313" key="3">
    <source>
        <dbReference type="Proteomes" id="UP000440694"/>
    </source>
</evidence>
<gene>
    <name evidence="2" type="ORF">GIW81_09305</name>
</gene>
<dbReference type="SUPFAM" id="SSF55729">
    <property type="entry name" value="Acyl-CoA N-acyltransferases (Nat)"/>
    <property type="match status" value="1"/>
</dbReference>
<reference evidence="2 3" key="1">
    <citation type="submission" date="2019-11" db="EMBL/GenBank/DDBJ databases">
        <title>Identification of a novel strain.</title>
        <authorList>
            <person name="Xu Q."/>
            <person name="Wang G."/>
        </authorList>
    </citation>
    <scope>NUCLEOTIDE SEQUENCE [LARGE SCALE GENOMIC DNA]</scope>
    <source>
        <strain evidence="3">xq</strain>
    </source>
</reference>
<dbReference type="InterPro" id="IPR016181">
    <property type="entry name" value="Acyl_CoA_acyltransferase"/>
</dbReference>
<protein>
    <submittedName>
        <fullName evidence="2">GNAT family N-acetyltransferase</fullName>
    </submittedName>
</protein>
<comment type="caution">
    <text evidence="2">The sequence shown here is derived from an EMBL/GenBank/DDBJ whole genome shotgun (WGS) entry which is preliminary data.</text>
</comment>